<dbReference type="GO" id="GO:0000981">
    <property type="term" value="F:DNA-binding transcription factor activity, RNA polymerase II-specific"/>
    <property type="evidence" value="ECO:0007669"/>
    <property type="project" value="TreeGrafter"/>
</dbReference>
<feature type="repeat" description="ANK" evidence="1">
    <location>
        <begin position="668"/>
        <end position="700"/>
    </location>
</feature>
<dbReference type="GO" id="GO:0048731">
    <property type="term" value="P:system development"/>
    <property type="evidence" value="ECO:0007669"/>
    <property type="project" value="UniProtKB-ARBA"/>
</dbReference>
<dbReference type="InterPro" id="IPR032397">
    <property type="entry name" value="RHD_dimer"/>
</dbReference>
<sequence>TSSPTYSTTSMDSPSSNSNMSPRSVTSSDGSTYNLQMLTLTPQYDIPMYQQQQHVHQYAPMKVEAANYNQQITVGINDNPIPSTSAQSSIHLKIIEQPIDKFRFRYQSEMHGTHGSLMGCNTIKNRKTYPTVELYGYNGKAKIRCSLYQVEANNRKIHSHNLVIKAGEIDINDPHDIDVSPENGYRAVFQSMGIIHTAKKNIVKTLLAKMKVEKATELGREITLLEEHKLAGEAAEQAKIMNLNQVCLCFRAYYVNCTGQWMQICEPVYSTVINNMKAALTGDLKICRLSSAVSSAAGGDEIFMFVEKVCKNNIKIRFFEVDEYDQEIWSDWGIFSESDVHRQFAIAFRTPPYKNRDITENVEVFIQLYRSRDQKCSEAILFKYKPIDFCSSAAASPRKRQRTLSSELPTVLQNIEVQASTAPKEGDLTISTEFNTSGIIQELLDNQISSLPKDISLSSGDFKYFVQYNSEELTKLMSEIEDNSELSKLETDSAEAPSRKIQKLLTEKYEQKLDKVFTKTKSEKYKEALENLIRCAKSLHFNTSRRNKVIKNLWLSYNKKGINCLHEAIDTFDIVTIAIIVGFLHDHGVGYLVNTVNERHESCLHLACTNGLYHVIKLLISIGANANLSDNIGNTPLHRAVDSNFGKCVEGILRNTKSRLKIDQTNDEGYTPLHLSVMNQNLDIFKKLLQHGASYKFKDLKHGNNIFHLAVEQNSRQFVEYILEKLDRTLIHCKNNSNITAVKLAQTKELDKIVEILEKYDVIDEDADDIDSDDDIDEESEQPDSVLSVLNLTCNQDEVIQILTEHVHQSPVKINNNPCDSTSKISIQTKSLFDKECFNELCKIFNKDQLWIKLATLLSFEPYITVWETSKNPSEMLFNYAEMQEFETDNLITIFEALDVKDAVKCCDEMVCRHIK</sequence>
<name>U5EVW4_9DIPT</name>
<dbReference type="InterPro" id="IPR013783">
    <property type="entry name" value="Ig-like_fold"/>
</dbReference>
<dbReference type="InterPro" id="IPR033926">
    <property type="entry name" value="IPT_NFkappaB"/>
</dbReference>
<dbReference type="Pfam" id="PF12796">
    <property type="entry name" value="Ank_2"/>
    <property type="match status" value="2"/>
</dbReference>
<evidence type="ECO:0000259" key="3">
    <source>
        <dbReference type="PROSITE" id="PS50254"/>
    </source>
</evidence>
<dbReference type="SUPFAM" id="SSF47986">
    <property type="entry name" value="DEATH domain"/>
    <property type="match status" value="1"/>
</dbReference>
<reference evidence="4" key="1">
    <citation type="journal article" date="2014" name="Insect Biochem. Mol. Biol.">
        <title>An insight into the sialome of the frog biting fly, Corethrella appendiculata.</title>
        <authorList>
            <person name="Ribeiro J.M.C."/>
            <person name="Chagas A.C."/>
            <person name="Pham V.M."/>
            <person name="Lounibos L.P."/>
            <person name="Calvo E."/>
        </authorList>
    </citation>
    <scope>NUCLEOTIDE SEQUENCE</scope>
    <source>
        <tissue evidence="4">Salivary glands</tissue>
    </source>
</reference>
<dbReference type="GO" id="GO:0005737">
    <property type="term" value="C:cytoplasm"/>
    <property type="evidence" value="ECO:0007669"/>
    <property type="project" value="InterPro"/>
</dbReference>
<feature type="repeat" description="ANK" evidence="1">
    <location>
        <begin position="599"/>
        <end position="631"/>
    </location>
</feature>
<dbReference type="Gene3D" id="2.60.40.340">
    <property type="entry name" value="Rel homology domain (RHD), DNA-binding domain"/>
    <property type="match status" value="1"/>
</dbReference>
<feature type="compositionally biased region" description="Low complexity" evidence="2">
    <location>
        <begin position="1"/>
        <end position="28"/>
    </location>
</feature>
<dbReference type="InterPro" id="IPR008967">
    <property type="entry name" value="p53-like_TF_DNA-bd_sf"/>
</dbReference>
<dbReference type="InterPro" id="IPR002909">
    <property type="entry name" value="IPT_dom"/>
</dbReference>
<dbReference type="CDD" id="cd01177">
    <property type="entry name" value="IPT_NFkappaB"/>
    <property type="match status" value="1"/>
</dbReference>
<protein>
    <submittedName>
        <fullName evidence="4">Putative sequence-specific dna binding transcription factor</fullName>
    </submittedName>
</protein>
<evidence type="ECO:0000256" key="1">
    <source>
        <dbReference type="PROSITE-ProRule" id="PRU00023"/>
    </source>
</evidence>
<feature type="domain" description="RHD" evidence="3">
    <location>
        <begin position="87"/>
        <end position="280"/>
    </location>
</feature>
<dbReference type="InterPro" id="IPR037059">
    <property type="entry name" value="RHD_DNA_bind_dom_sf"/>
</dbReference>
<dbReference type="Gene3D" id="1.25.40.20">
    <property type="entry name" value="Ankyrin repeat-containing domain"/>
    <property type="match status" value="1"/>
</dbReference>
<dbReference type="InterPro" id="IPR002110">
    <property type="entry name" value="Ankyrin_rpt"/>
</dbReference>
<organism evidence="4">
    <name type="scientific">Corethrella appendiculata</name>
    <dbReference type="NCBI Taxonomy" id="1370023"/>
    <lineage>
        <taxon>Eukaryota</taxon>
        <taxon>Metazoa</taxon>
        <taxon>Ecdysozoa</taxon>
        <taxon>Arthropoda</taxon>
        <taxon>Hexapoda</taxon>
        <taxon>Insecta</taxon>
        <taxon>Pterygota</taxon>
        <taxon>Neoptera</taxon>
        <taxon>Endopterygota</taxon>
        <taxon>Diptera</taxon>
        <taxon>Nematocera</taxon>
        <taxon>Culicoidea</taxon>
        <taxon>Chaoboridae</taxon>
        <taxon>Corethrella</taxon>
    </lineage>
</organism>
<proteinExistence type="evidence at transcript level"/>
<dbReference type="GO" id="GO:0000978">
    <property type="term" value="F:RNA polymerase II cis-regulatory region sequence-specific DNA binding"/>
    <property type="evidence" value="ECO:0007669"/>
    <property type="project" value="TreeGrafter"/>
</dbReference>
<dbReference type="Gene3D" id="1.10.533.10">
    <property type="entry name" value="Death Domain, Fas"/>
    <property type="match status" value="1"/>
</dbReference>
<dbReference type="InterPro" id="IPR014756">
    <property type="entry name" value="Ig_E-set"/>
</dbReference>
<dbReference type="EMBL" id="GANO01003227">
    <property type="protein sequence ID" value="JAB56644.1"/>
    <property type="molecule type" value="mRNA"/>
</dbReference>
<dbReference type="InterPro" id="IPR011029">
    <property type="entry name" value="DEATH-like_dom_sf"/>
</dbReference>
<dbReference type="PANTHER" id="PTHR24169:SF28">
    <property type="entry name" value="NUCLEAR FACTOR NF-KAPPA-B P110 SUBUNIT"/>
    <property type="match status" value="1"/>
</dbReference>
<dbReference type="PANTHER" id="PTHR24169">
    <property type="entry name" value="NUCLEAR FACTOR NF-KAPPA-B PROTEIN"/>
    <property type="match status" value="1"/>
</dbReference>
<feature type="non-terminal residue" evidence="4">
    <location>
        <position position="1"/>
    </location>
</feature>
<keyword evidence="1" id="KW-0040">ANK repeat</keyword>
<dbReference type="AlphaFoldDB" id="U5EVW4"/>
<dbReference type="Pfam" id="PF00554">
    <property type="entry name" value="RHD_DNA_bind"/>
    <property type="match status" value="1"/>
</dbReference>
<accession>U5EVW4</accession>
<dbReference type="PROSITE" id="PS50088">
    <property type="entry name" value="ANK_REPEAT"/>
    <property type="match status" value="2"/>
</dbReference>
<dbReference type="PROSITE" id="PS50297">
    <property type="entry name" value="ANK_REP_REGION"/>
    <property type="match status" value="2"/>
</dbReference>
<dbReference type="InterPro" id="IPR011539">
    <property type="entry name" value="RHD_DNA_bind_dom"/>
</dbReference>
<dbReference type="CDD" id="cd07884">
    <property type="entry name" value="RHD-n_Relish"/>
    <property type="match status" value="1"/>
</dbReference>
<dbReference type="SMART" id="SM00429">
    <property type="entry name" value="IPT"/>
    <property type="match status" value="1"/>
</dbReference>
<feature type="region of interest" description="Disordered" evidence="2">
    <location>
        <begin position="1"/>
        <end position="30"/>
    </location>
</feature>
<dbReference type="SUPFAM" id="SSF48403">
    <property type="entry name" value="Ankyrin repeat"/>
    <property type="match status" value="1"/>
</dbReference>
<dbReference type="Gene3D" id="2.60.40.10">
    <property type="entry name" value="Immunoglobulins"/>
    <property type="match status" value="1"/>
</dbReference>
<dbReference type="Pfam" id="PF16179">
    <property type="entry name" value="RHD_dimer"/>
    <property type="match status" value="1"/>
</dbReference>
<dbReference type="SMART" id="SM00248">
    <property type="entry name" value="ANK"/>
    <property type="match status" value="5"/>
</dbReference>
<dbReference type="SUPFAM" id="SSF49417">
    <property type="entry name" value="p53-like transcription factors"/>
    <property type="match status" value="1"/>
</dbReference>
<dbReference type="InterPro" id="IPR036770">
    <property type="entry name" value="Ankyrin_rpt-contain_sf"/>
</dbReference>
<evidence type="ECO:0000256" key="2">
    <source>
        <dbReference type="SAM" id="MobiDB-lite"/>
    </source>
</evidence>
<dbReference type="GO" id="GO:0048468">
    <property type="term" value="P:cell development"/>
    <property type="evidence" value="ECO:0007669"/>
    <property type="project" value="UniProtKB-ARBA"/>
</dbReference>
<dbReference type="PRINTS" id="PR00057">
    <property type="entry name" value="NFKBTNSCPFCT"/>
</dbReference>
<dbReference type="InterPro" id="IPR000451">
    <property type="entry name" value="NFkB/Dor"/>
</dbReference>
<dbReference type="PROSITE" id="PS50254">
    <property type="entry name" value="REL_2"/>
    <property type="match status" value="1"/>
</dbReference>
<evidence type="ECO:0000313" key="4">
    <source>
        <dbReference type="EMBL" id="JAB56644.1"/>
    </source>
</evidence>
<dbReference type="SUPFAM" id="SSF81296">
    <property type="entry name" value="E set domains"/>
    <property type="match status" value="1"/>
</dbReference>